<dbReference type="RefSeq" id="WP_113945149.1">
    <property type="nucleotide sequence ID" value="NZ_JBHEEG010000006.1"/>
</dbReference>
<dbReference type="OrthoDB" id="9811366at2"/>
<sequence length="83" mass="9368">MTTKPRITIEYCIQCNWMLRAAWAAQELLQAFGDEVGEIALIPGGDGNYIIRLNDQIVWDRKAENGFPETDALVARIREAMKG</sequence>
<dbReference type="PANTHER" id="PTHR36417:SF2">
    <property type="entry name" value="SELENOPROTEIN DOMAIN PROTEIN (AFU_ORTHOLOGUE AFUA_1G05220)"/>
    <property type="match status" value="1"/>
</dbReference>
<gene>
    <name evidence="2" type="ORF">DFR47_105149</name>
</gene>
<dbReference type="NCBIfam" id="TIGR02174">
    <property type="entry name" value="CXXU_selWTH"/>
    <property type="match status" value="1"/>
</dbReference>
<reference evidence="2 3" key="1">
    <citation type="submission" date="2018-06" db="EMBL/GenBank/DDBJ databases">
        <title>Genomic Encyclopedia of Type Strains, Phase IV (KMG-IV): sequencing the most valuable type-strain genomes for metagenomic binning, comparative biology and taxonomic classification.</title>
        <authorList>
            <person name="Goeker M."/>
        </authorList>
    </citation>
    <scope>NUCLEOTIDE SEQUENCE [LARGE SCALE GENOMIC DNA]</scope>
    <source>
        <strain evidence="2 3">DSM 25619</strain>
    </source>
</reference>
<evidence type="ECO:0000313" key="3">
    <source>
        <dbReference type="Proteomes" id="UP000252893"/>
    </source>
</evidence>
<protein>
    <submittedName>
        <fullName evidence="2">Selenoprotein W-related protein</fullName>
    </submittedName>
</protein>
<dbReference type="PANTHER" id="PTHR36417">
    <property type="entry name" value="SELENOPROTEIN DOMAIN PROTEIN (AFU_ORTHOLOGUE AFUA_1G05220)"/>
    <property type="match status" value="1"/>
</dbReference>
<dbReference type="Proteomes" id="UP000252893">
    <property type="component" value="Unassembled WGS sequence"/>
</dbReference>
<keyword evidence="3" id="KW-1185">Reference proteome</keyword>
<dbReference type="SUPFAM" id="SSF52833">
    <property type="entry name" value="Thioredoxin-like"/>
    <property type="match status" value="1"/>
</dbReference>
<proteinExistence type="predicted"/>
<dbReference type="EMBL" id="QNRH01000005">
    <property type="protein sequence ID" value="RBO93432.1"/>
    <property type="molecule type" value="Genomic_DNA"/>
</dbReference>
<keyword evidence="1" id="KW-0676">Redox-active center</keyword>
<dbReference type="InterPro" id="IPR036249">
    <property type="entry name" value="Thioredoxin-like_sf"/>
</dbReference>
<dbReference type="InterPro" id="IPR011893">
    <property type="entry name" value="Selenoprotein_Rdx-typ"/>
</dbReference>
<evidence type="ECO:0000256" key="1">
    <source>
        <dbReference type="ARBA" id="ARBA00023284"/>
    </source>
</evidence>
<accession>A0A366DTL8</accession>
<dbReference type="Pfam" id="PF10262">
    <property type="entry name" value="Rdx"/>
    <property type="match status" value="1"/>
</dbReference>
<organism evidence="2 3">
    <name type="scientific">Pseudochrobactrum asaccharolyticum</name>
    <dbReference type="NCBI Taxonomy" id="354351"/>
    <lineage>
        <taxon>Bacteria</taxon>
        <taxon>Pseudomonadati</taxon>
        <taxon>Pseudomonadota</taxon>
        <taxon>Alphaproteobacteria</taxon>
        <taxon>Hyphomicrobiales</taxon>
        <taxon>Brucellaceae</taxon>
        <taxon>Pseudochrobactrum</taxon>
    </lineage>
</organism>
<evidence type="ECO:0000313" key="2">
    <source>
        <dbReference type="EMBL" id="RBO93432.1"/>
    </source>
</evidence>
<comment type="caution">
    <text evidence="2">The sequence shown here is derived from an EMBL/GenBank/DDBJ whole genome shotgun (WGS) entry which is preliminary data.</text>
</comment>
<dbReference type="Gene3D" id="3.40.30.10">
    <property type="entry name" value="Glutaredoxin"/>
    <property type="match status" value="1"/>
</dbReference>
<name>A0A366DTL8_9HYPH</name>
<dbReference type="AlphaFoldDB" id="A0A366DTL8"/>